<protein>
    <submittedName>
        <fullName evidence="2">Cbb3-type cytochrome oxidase assembly protein CcoH</fullName>
    </submittedName>
</protein>
<reference evidence="2 3" key="1">
    <citation type="submission" date="2017-03" db="EMBL/GenBank/DDBJ databases">
        <title>Genome sequencing of Shewanella japonica KCTC 22435.</title>
        <authorList>
            <person name="Kim K.M."/>
        </authorList>
    </citation>
    <scope>NUCLEOTIDE SEQUENCE [LARGE SCALE GENOMIC DNA]</scope>
    <source>
        <strain evidence="2 3">KCTC 22435</strain>
    </source>
</reference>
<name>A0ABN4YHH0_9GAMM</name>
<gene>
    <name evidence="2" type="ORF">SJ2017_2055</name>
</gene>
<keyword evidence="1" id="KW-0472">Membrane</keyword>
<evidence type="ECO:0000256" key="1">
    <source>
        <dbReference type="SAM" id="Phobius"/>
    </source>
</evidence>
<dbReference type="Proteomes" id="UP000191820">
    <property type="component" value="Chromosome"/>
</dbReference>
<dbReference type="EMBL" id="CP020472">
    <property type="protein sequence ID" value="ARD22353.1"/>
    <property type="molecule type" value="Genomic_DNA"/>
</dbReference>
<dbReference type="InterPro" id="IPR008620">
    <property type="entry name" value="FixH"/>
</dbReference>
<keyword evidence="1" id="KW-1133">Transmembrane helix</keyword>
<proteinExistence type="predicted"/>
<keyword evidence="1" id="KW-0812">Transmembrane</keyword>
<keyword evidence="3" id="KW-1185">Reference proteome</keyword>
<sequence>MSAPLPWYKHFWPWFIIVLLLVVVLKSMVAMSIAIDNADSLVSDDYYKEGKAINMDLRKIKQAKNLGMQYLVEVDDHELIISQHGGPAYTAALKVSFIHPTIEEKDFNINATADGEGNYRIGLSNAISGPWNVRLEGFDASWRIQQRIEITDDVEYWLN</sequence>
<evidence type="ECO:0000313" key="2">
    <source>
        <dbReference type="EMBL" id="ARD22353.1"/>
    </source>
</evidence>
<accession>A0ABN4YHH0</accession>
<dbReference type="RefSeq" id="WP_080915715.1">
    <property type="nucleotide sequence ID" value="NZ_CP020472.1"/>
</dbReference>
<dbReference type="Pfam" id="PF05751">
    <property type="entry name" value="FixH"/>
    <property type="match status" value="1"/>
</dbReference>
<evidence type="ECO:0000313" key="3">
    <source>
        <dbReference type="Proteomes" id="UP000191820"/>
    </source>
</evidence>
<feature type="transmembrane region" description="Helical" evidence="1">
    <location>
        <begin position="12"/>
        <end position="35"/>
    </location>
</feature>
<organism evidence="2 3">
    <name type="scientific">Shewanella japonica</name>
    <dbReference type="NCBI Taxonomy" id="93973"/>
    <lineage>
        <taxon>Bacteria</taxon>
        <taxon>Pseudomonadati</taxon>
        <taxon>Pseudomonadota</taxon>
        <taxon>Gammaproteobacteria</taxon>
        <taxon>Alteromonadales</taxon>
        <taxon>Shewanellaceae</taxon>
        <taxon>Shewanella</taxon>
    </lineage>
</organism>